<dbReference type="GO" id="GO:0006790">
    <property type="term" value="P:sulfur compound metabolic process"/>
    <property type="evidence" value="ECO:0007669"/>
    <property type="project" value="TreeGrafter"/>
</dbReference>
<keyword evidence="2" id="KW-0812">Transmembrane</keyword>
<evidence type="ECO:0000259" key="3">
    <source>
        <dbReference type="Pfam" id="PF00685"/>
    </source>
</evidence>
<evidence type="ECO:0000256" key="2">
    <source>
        <dbReference type="SAM" id="Phobius"/>
    </source>
</evidence>
<feature type="compositionally biased region" description="Basic and acidic residues" evidence="1">
    <location>
        <begin position="252"/>
        <end position="272"/>
    </location>
</feature>
<feature type="transmembrane region" description="Helical" evidence="2">
    <location>
        <begin position="30"/>
        <end position="51"/>
    </location>
</feature>
<dbReference type="Proteomes" id="UP001152795">
    <property type="component" value="Unassembled WGS sequence"/>
</dbReference>
<keyword evidence="5" id="KW-1185">Reference proteome</keyword>
<keyword evidence="2" id="KW-1133">Transmembrane helix</keyword>
<dbReference type="InterPro" id="IPR051135">
    <property type="entry name" value="Gal/GlcNAc/GalNAc_ST"/>
</dbReference>
<dbReference type="SUPFAM" id="SSF52540">
    <property type="entry name" value="P-loop containing nucleoside triphosphate hydrolases"/>
    <property type="match status" value="1"/>
</dbReference>
<dbReference type="EMBL" id="CACRXK020000714">
    <property type="protein sequence ID" value="CAB3984268.1"/>
    <property type="molecule type" value="Genomic_DNA"/>
</dbReference>
<feature type="domain" description="Sulfotransferase" evidence="3">
    <location>
        <begin position="282"/>
        <end position="583"/>
    </location>
</feature>
<feature type="region of interest" description="Disordered" evidence="1">
    <location>
        <begin position="149"/>
        <end position="168"/>
    </location>
</feature>
<dbReference type="Pfam" id="PF00685">
    <property type="entry name" value="Sulfotransfer_1"/>
    <property type="match status" value="1"/>
</dbReference>
<comment type="caution">
    <text evidence="4">The sequence shown here is derived from an EMBL/GenBank/DDBJ whole genome shotgun (WGS) entry which is preliminary data.</text>
</comment>
<evidence type="ECO:0000313" key="4">
    <source>
        <dbReference type="EMBL" id="CAB3984268.1"/>
    </source>
</evidence>
<keyword evidence="2" id="KW-0472">Membrane</keyword>
<dbReference type="Gene3D" id="3.40.50.300">
    <property type="entry name" value="P-loop containing nucleotide triphosphate hydrolases"/>
    <property type="match status" value="1"/>
</dbReference>
<dbReference type="AlphaFoldDB" id="A0A7D9HL95"/>
<dbReference type="GO" id="GO:0006044">
    <property type="term" value="P:N-acetylglucosamine metabolic process"/>
    <property type="evidence" value="ECO:0007669"/>
    <property type="project" value="TreeGrafter"/>
</dbReference>
<dbReference type="GO" id="GO:0001517">
    <property type="term" value="F:N-acetylglucosamine 6-O-sulfotransferase activity"/>
    <property type="evidence" value="ECO:0007669"/>
    <property type="project" value="TreeGrafter"/>
</dbReference>
<proteinExistence type="predicted"/>
<name>A0A7D9HL95_PARCT</name>
<dbReference type="PANTHER" id="PTHR10704">
    <property type="entry name" value="CARBOHYDRATE SULFOTRANSFERASE"/>
    <property type="match status" value="1"/>
</dbReference>
<reference evidence="4" key="1">
    <citation type="submission" date="2020-04" db="EMBL/GenBank/DDBJ databases">
        <authorList>
            <person name="Alioto T."/>
            <person name="Alioto T."/>
            <person name="Gomez Garrido J."/>
        </authorList>
    </citation>
    <scope>NUCLEOTIDE SEQUENCE</scope>
    <source>
        <strain evidence="4">A484AB</strain>
    </source>
</reference>
<dbReference type="InterPro" id="IPR000863">
    <property type="entry name" value="Sulfotransferase_dom"/>
</dbReference>
<sequence length="619" mass="71627">MDSKAKVVYTDTLEHKKPYFERTIKHKKSFFLRCVVMLASLLTFYVLLTFYHQLKQASQLLLEIKRQSVALNTNNTLQWRENIKPDKIKDNTNSEIEFDNNIFDRILDFAKAHNDSQFSEDDLGQAIRRRFQENVYMIRKRFYESHQSKRLEPNAVPESTQGVERNTEDVQKNTNALQGNTRNSAFFNLAKFDSKIPQISDIENPEILQATRVENPQISRGARVVPRFARDTHAEVQNRDEEIVEESSSISRETRVKDTNSTRGTHEARVENSKVAHETGANVIIVAYHRSGSSFLGEMFNRNTDAFYLFEPIHTIDSFLDARRRFPILYDTLIRNLLDTIFRCDFAKHPLFVNTLTSSAFRPKSQALTSDGLCDPRADSNKMHLCRRINATLLTKLCSSRAHTVVKTIRMAHWGNLDFLTDSLRTSFKVIHLVRDPRGIITSRVSWLLERIARDKNSTSREKIAVRSAIAKYVGIISVNLCQQMANDINDWTKRAKIGRPYAMVRYEDISRQPLTVYKQISEFAGVAQSKAVIGWLENNTKSSDLNYYSTTRNSSAVPHMWRRRLTMELVSEIQRNCAQVMRILGYKLVNSEKELRNMRVPLLVDWGNKGLLRTKPYI</sequence>
<evidence type="ECO:0000313" key="5">
    <source>
        <dbReference type="Proteomes" id="UP001152795"/>
    </source>
</evidence>
<dbReference type="OrthoDB" id="6138663at2759"/>
<organism evidence="4 5">
    <name type="scientific">Paramuricea clavata</name>
    <name type="common">Red gorgonian</name>
    <name type="synonym">Violescent sea-whip</name>
    <dbReference type="NCBI Taxonomy" id="317549"/>
    <lineage>
        <taxon>Eukaryota</taxon>
        <taxon>Metazoa</taxon>
        <taxon>Cnidaria</taxon>
        <taxon>Anthozoa</taxon>
        <taxon>Octocorallia</taxon>
        <taxon>Malacalcyonacea</taxon>
        <taxon>Plexauridae</taxon>
        <taxon>Paramuricea</taxon>
    </lineage>
</organism>
<evidence type="ECO:0000256" key="1">
    <source>
        <dbReference type="SAM" id="MobiDB-lite"/>
    </source>
</evidence>
<protein>
    <submittedName>
        <fullName evidence="4">Carbohydrate sulfotransferase 1</fullName>
    </submittedName>
</protein>
<dbReference type="PANTHER" id="PTHR10704:SF44">
    <property type="entry name" value="LD35051P-RELATED"/>
    <property type="match status" value="1"/>
</dbReference>
<accession>A0A7D9HL95</accession>
<gene>
    <name evidence="4" type="ORF">PACLA_8A071560</name>
</gene>
<dbReference type="InterPro" id="IPR027417">
    <property type="entry name" value="P-loop_NTPase"/>
</dbReference>
<feature type="region of interest" description="Disordered" evidence="1">
    <location>
        <begin position="244"/>
        <end position="272"/>
    </location>
</feature>